<feature type="compositionally biased region" description="Polar residues" evidence="1">
    <location>
        <begin position="72"/>
        <end position="81"/>
    </location>
</feature>
<gene>
    <name evidence="3" type="primary">LOC108895489</name>
</gene>
<organism evidence="2 3">
    <name type="scientific">Lates calcarifer</name>
    <name type="common">Barramundi</name>
    <name type="synonym">Holocentrus calcarifer</name>
    <dbReference type="NCBI Taxonomy" id="8187"/>
    <lineage>
        <taxon>Eukaryota</taxon>
        <taxon>Metazoa</taxon>
        <taxon>Chordata</taxon>
        <taxon>Craniata</taxon>
        <taxon>Vertebrata</taxon>
        <taxon>Euteleostomi</taxon>
        <taxon>Actinopterygii</taxon>
        <taxon>Neopterygii</taxon>
        <taxon>Teleostei</taxon>
        <taxon>Neoteleostei</taxon>
        <taxon>Acanthomorphata</taxon>
        <taxon>Carangaria</taxon>
        <taxon>Carangaria incertae sedis</taxon>
        <taxon>Centropomidae</taxon>
        <taxon>Lates</taxon>
    </lineage>
</organism>
<feature type="compositionally biased region" description="Polar residues" evidence="1">
    <location>
        <begin position="598"/>
        <end position="612"/>
    </location>
</feature>
<proteinExistence type="predicted"/>
<dbReference type="GeneID" id="108895489"/>
<evidence type="ECO:0000256" key="1">
    <source>
        <dbReference type="SAM" id="MobiDB-lite"/>
    </source>
</evidence>
<protein>
    <submittedName>
        <fullName evidence="3">Uncharacterized protein LOC108895489</fullName>
    </submittedName>
</protein>
<name>A0AAJ7Q8Q8_LATCA</name>
<feature type="compositionally biased region" description="Gly residues" evidence="1">
    <location>
        <begin position="96"/>
        <end position="108"/>
    </location>
</feature>
<dbReference type="AlphaFoldDB" id="A0AAJ7Q8Q8"/>
<dbReference type="Proteomes" id="UP000694890">
    <property type="component" value="Linkage group LG9"/>
</dbReference>
<evidence type="ECO:0000313" key="3">
    <source>
        <dbReference type="RefSeq" id="XP_018549847.1"/>
    </source>
</evidence>
<sequence length="935" mass="109854">MSGEKNPEVVGCDASIMRNVWEIRERECGLKMQLEHERIKKSALPSINQDWANRMAAKQGKYRRVEKKAKTAETQTDNNVWKSKKPQVPPALPRGAGSGPLGKQGGQRRGFSSQALNYKDKNGQGKNFNRLWLLLSITQTQPSAMVWGKSWKYNKSLPLPTEGGRSDWGQCWMFATQQPYSEAGKPWLNGPNMMDPHSFHLWKKPDYKRMELDVLDLSLPIEEWQMSWTKSAKNNKEEDTYTINEENGYFTMLLETQHHNEALSSLEWSESWRATKPASQQEDFTIPNNGLMNESVANKQDKNTEMSSRWEGCWKLVNHHGCNKSQISEVKKSHSPEWTNSWRAATVVFNNHKKPDPSLREDHNDTYYDYLHQKKSHEQKYIDLYLQLCSEFKALLEWNKSWQVTKNNLKPCEEIEQVLKASPPKMETSLEAQKVEKNPKGHYSTSENADPNHEQLKHSIIYWPKRELTQSKLLLLKHVENVLFSSEWRDSWSTLKHRMRMERRRMRPDPLRPFRESETRGNTRPTASEWKDSWKFTCQPLRQEPELWQQGWSTTPQIRVNRARDQNHFAPVELPKNGPTTERSWGESWRFSRHQHRSQPGQGNIQTSQGRSSVACHHPNDLGAQRRYVRSVSDWQAAWMVSETQFHHDKPSLTQWREAWRWSIFHTEHWTEQVPRENWVDEVMEIQPLKEVISLQRANAKMNWSFDNQMFRERYSEKQWSASWKVHQQNLYGSSGISLKSISNTEHGSNWGRSFRLANPMPHVEQPWVESSSNPCHYTVIWSRRENIQNKINTFFNNNPATLRLWGNSHKFQQGGSARIKVKSKPKDSRVIVTVKTKTRKHLYTTIEKEKQSERKWAGCHLLGKTQPRPKRGTASVKKLKKDDPEDTFFEEWVESWRFFFRPGKQMPVKSLSGWVESWKFLLPPYQPLNGPKFK</sequence>
<dbReference type="RefSeq" id="XP_018549847.1">
    <property type="nucleotide sequence ID" value="XM_018694331.2"/>
</dbReference>
<feature type="region of interest" description="Disordered" evidence="1">
    <location>
        <begin position="66"/>
        <end position="111"/>
    </location>
</feature>
<dbReference type="KEGG" id="lcf:108895489"/>
<accession>A0AAJ7Q8Q8</accession>
<reference evidence="3" key="1">
    <citation type="submission" date="2025-08" db="UniProtKB">
        <authorList>
            <consortium name="RefSeq"/>
        </authorList>
    </citation>
    <scope>IDENTIFICATION</scope>
    <source>
        <tissue evidence="3">Brain</tissue>
    </source>
</reference>
<evidence type="ECO:0000313" key="2">
    <source>
        <dbReference type="Proteomes" id="UP000694890"/>
    </source>
</evidence>
<feature type="region of interest" description="Disordered" evidence="1">
    <location>
        <begin position="570"/>
        <end position="619"/>
    </location>
</feature>